<comment type="caution">
    <text evidence="2">The sequence shown here is derived from an EMBL/GenBank/DDBJ whole genome shotgun (WGS) entry which is preliminary data.</text>
</comment>
<dbReference type="AlphaFoldDB" id="A0A0V1FZ58"/>
<feature type="region of interest" description="Disordered" evidence="1">
    <location>
        <begin position="237"/>
        <end position="257"/>
    </location>
</feature>
<feature type="region of interest" description="Disordered" evidence="1">
    <location>
        <begin position="177"/>
        <end position="207"/>
    </location>
</feature>
<gene>
    <name evidence="2" type="ORF">T4D_5343</name>
</gene>
<sequence length="257" mass="29330">MESTLPYKNRAQLWENSTGLAKCLHSCNEKAACVHSSRWHTAQGGRKVAYVCVGVWENSRYVQNVKRVRAQALKTRARMQRTRATLLHKTCTGTDKICKPFFGDNGTRLFWGRRQKGEKGTRPDRTRVKLLGENTCWQDKTPADFSGENCTGPDETRAQFSVLYGIGKDKMGRGVVEKTPKIGRKPEKISEENNTKPDKSRRRGRWKTQIRKSIMQSCGSTGRAELWGKYCIMPDRKEHSCCDENGRKKEKKREGVG</sequence>
<proteinExistence type="predicted"/>
<evidence type="ECO:0000313" key="3">
    <source>
        <dbReference type="Proteomes" id="UP000054995"/>
    </source>
</evidence>
<protein>
    <submittedName>
        <fullName evidence="2">Uncharacterized protein</fullName>
    </submittedName>
</protein>
<organism evidence="2 3">
    <name type="scientific">Trichinella pseudospiralis</name>
    <name type="common">Parasitic roundworm</name>
    <dbReference type="NCBI Taxonomy" id="6337"/>
    <lineage>
        <taxon>Eukaryota</taxon>
        <taxon>Metazoa</taxon>
        <taxon>Ecdysozoa</taxon>
        <taxon>Nematoda</taxon>
        <taxon>Enoplea</taxon>
        <taxon>Dorylaimia</taxon>
        <taxon>Trichinellida</taxon>
        <taxon>Trichinellidae</taxon>
        <taxon>Trichinella</taxon>
    </lineage>
</organism>
<evidence type="ECO:0000256" key="1">
    <source>
        <dbReference type="SAM" id="MobiDB-lite"/>
    </source>
</evidence>
<evidence type="ECO:0000313" key="2">
    <source>
        <dbReference type="EMBL" id="KRY91183.1"/>
    </source>
</evidence>
<feature type="compositionally biased region" description="Basic and acidic residues" evidence="1">
    <location>
        <begin position="177"/>
        <end position="198"/>
    </location>
</feature>
<reference evidence="2 3" key="1">
    <citation type="submission" date="2015-01" db="EMBL/GenBank/DDBJ databases">
        <title>Evolution of Trichinella species and genotypes.</title>
        <authorList>
            <person name="Korhonen P.K."/>
            <person name="Edoardo P."/>
            <person name="Giuseppe L.R."/>
            <person name="Gasser R.B."/>
        </authorList>
    </citation>
    <scope>NUCLEOTIDE SEQUENCE [LARGE SCALE GENOMIC DNA]</scope>
    <source>
        <strain evidence="2">ISS470</strain>
    </source>
</reference>
<accession>A0A0V1FZ58</accession>
<name>A0A0V1FZ58_TRIPS</name>
<keyword evidence="3" id="KW-1185">Reference proteome</keyword>
<dbReference type="EMBL" id="JYDT01000015">
    <property type="protein sequence ID" value="KRY91183.1"/>
    <property type="molecule type" value="Genomic_DNA"/>
</dbReference>
<dbReference type="Proteomes" id="UP000054995">
    <property type="component" value="Unassembled WGS sequence"/>
</dbReference>